<name>A0A6G8AY60_9LACO</name>
<accession>A0A6G8AY60</accession>
<reference evidence="2 3" key="1">
    <citation type="submission" date="2020-03" db="EMBL/GenBank/DDBJ databases">
        <title>Weissella sp. nov., isolated from Cybister lewisianus.</title>
        <authorList>
            <person name="Hyun D.-W."/>
            <person name="Bae J.-W."/>
        </authorList>
    </citation>
    <scope>NUCLEOTIDE SEQUENCE [LARGE SCALE GENOMIC DNA]</scope>
    <source>
        <strain evidence="2 3">HDW19</strain>
    </source>
</reference>
<keyword evidence="3" id="KW-1185">Reference proteome</keyword>
<protein>
    <submittedName>
        <fullName evidence="2">Uncharacterized protein</fullName>
    </submittedName>
</protein>
<evidence type="ECO:0000313" key="2">
    <source>
        <dbReference type="EMBL" id="QIL49892.1"/>
    </source>
</evidence>
<proteinExistence type="predicted"/>
<dbReference type="KEGG" id="wco:G7084_00260"/>
<dbReference type="Proteomes" id="UP000500741">
    <property type="component" value="Chromosome"/>
</dbReference>
<organism evidence="2 3">
    <name type="scientific">Weissella coleopterorum</name>
    <dbReference type="NCBI Taxonomy" id="2714949"/>
    <lineage>
        <taxon>Bacteria</taxon>
        <taxon>Bacillati</taxon>
        <taxon>Bacillota</taxon>
        <taxon>Bacilli</taxon>
        <taxon>Lactobacillales</taxon>
        <taxon>Lactobacillaceae</taxon>
        <taxon>Weissella</taxon>
    </lineage>
</organism>
<keyword evidence="1" id="KW-1133">Transmembrane helix</keyword>
<dbReference type="AlphaFoldDB" id="A0A6G8AY60"/>
<evidence type="ECO:0000313" key="3">
    <source>
        <dbReference type="Proteomes" id="UP000500741"/>
    </source>
</evidence>
<feature type="transmembrane region" description="Helical" evidence="1">
    <location>
        <begin position="92"/>
        <end position="112"/>
    </location>
</feature>
<keyword evidence="1" id="KW-0472">Membrane</keyword>
<gene>
    <name evidence="2" type="ORF">G7084_00260</name>
</gene>
<evidence type="ECO:0000256" key="1">
    <source>
        <dbReference type="SAM" id="Phobius"/>
    </source>
</evidence>
<dbReference type="EMBL" id="CP049888">
    <property type="protein sequence ID" value="QIL49892.1"/>
    <property type="molecule type" value="Genomic_DNA"/>
</dbReference>
<sequence length="114" mass="13066">MNKRQSKKQELSSQVDDLQNISSLNMEMNSDTNVRIDNIVDRTNTNFKFVAKEIAETDSNINLMLDAQKKETSEVRNNRFAILDMQNHIKSLWKISIIQSLAIIALSIALVWKG</sequence>
<dbReference type="RefSeq" id="WP_166008964.1">
    <property type="nucleotide sequence ID" value="NZ_CP049888.1"/>
</dbReference>
<keyword evidence="1" id="KW-0812">Transmembrane</keyword>